<keyword evidence="2" id="KW-1133">Transmembrane helix</keyword>
<sequence length="201" mass="21769">MDVQIVKLSLTAEESAQILPVLVQAIAGHGPSALTEIYSENPPEPPPDFDGFQEPSALPAPPQTDRDVEQTVTRIARPTGKLSKAKTMVWDVMQRRYVRRTFVHRVKGQVARMDAIARAHPNIFVSVVGLLIGFAALAVVWRTGLLVEVVNRIEDRLKETTAIPVPVEIAPVKTAPTPGDASSKAGQNGKKPPMQSGALEE</sequence>
<keyword evidence="2" id="KW-0812">Transmembrane</keyword>
<keyword evidence="2" id="KW-0472">Membrane</keyword>
<dbReference type="EMBL" id="QBMC01000132">
    <property type="protein sequence ID" value="PZO13150.1"/>
    <property type="molecule type" value="Genomic_DNA"/>
</dbReference>
<name>A0A2W4U256_9CYAN</name>
<reference evidence="3 4" key="2">
    <citation type="submission" date="2018-06" db="EMBL/GenBank/DDBJ databases">
        <title>Metagenomic assembly of (sub)arctic Cyanobacteria and their associated microbiome from non-axenic cultures.</title>
        <authorList>
            <person name="Baurain D."/>
        </authorList>
    </citation>
    <scope>NUCLEOTIDE SEQUENCE [LARGE SCALE GENOMIC DNA]</scope>
    <source>
        <strain evidence="3">ULC129bin1</strain>
    </source>
</reference>
<dbReference type="Proteomes" id="UP000249354">
    <property type="component" value="Unassembled WGS sequence"/>
</dbReference>
<reference evidence="4" key="1">
    <citation type="submission" date="2018-04" db="EMBL/GenBank/DDBJ databases">
        <authorList>
            <person name="Cornet L."/>
        </authorList>
    </citation>
    <scope>NUCLEOTIDE SEQUENCE [LARGE SCALE GENOMIC DNA]</scope>
</reference>
<feature type="region of interest" description="Disordered" evidence="1">
    <location>
        <begin position="34"/>
        <end position="67"/>
    </location>
</feature>
<comment type="caution">
    <text evidence="3">The sequence shown here is derived from an EMBL/GenBank/DDBJ whole genome shotgun (WGS) entry which is preliminary data.</text>
</comment>
<protein>
    <submittedName>
        <fullName evidence="3">Uncharacterized protein</fullName>
    </submittedName>
</protein>
<feature type="transmembrane region" description="Helical" evidence="2">
    <location>
        <begin position="122"/>
        <end position="141"/>
    </location>
</feature>
<evidence type="ECO:0000256" key="1">
    <source>
        <dbReference type="SAM" id="MobiDB-lite"/>
    </source>
</evidence>
<feature type="region of interest" description="Disordered" evidence="1">
    <location>
        <begin position="169"/>
        <end position="201"/>
    </location>
</feature>
<proteinExistence type="predicted"/>
<evidence type="ECO:0000313" key="4">
    <source>
        <dbReference type="Proteomes" id="UP000249354"/>
    </source>
</evidence>
<accession>A0A2W4U256</accession>
<dbReference type="AlphaFoldDB" id="A0A2W4U256"/>
<gene>
    <name evidence="3" type="ORF">DCF25_16505</name>
</gene>
<organism evidence="3 4">
    <name type="scientific">Leptolyngbya foveolarum</name>
    <dbReference type="NCBI Taxonomy" id="47253"/>
    <lineage>
        <taxon>Bacteria</taxon>
        <taxon>Bacillati</taxon>
        <taxon>Cyanobacteriota</taxon>
        <taxon>Cyanophyceae</taxon>
        <taxon>Leptolyngbyales</taxon>
        <taxon>Leptolyngbyaceae</taxon>
        <taxon>Leptolyngbya group</taxon>
        <taxon>Leptolyngbya</taxon>
    </lineage>
</organism>
<evidence type="ECO:0000256" key="2">
    <source>
        <dbReference type="SAM" id="Phobius"/>
    </source>
</evidence>
<evidence type="ECO:0000313" key="3">
    <source>
        <dbReference type="EMBL" id="PZO13150.1"/>
    </source>
</evidence>